<keyword evidence="3" id="KW-1185">Reference proteome</keyword>
<dbReference type="EMBL" id="UETB01000003">
    <property type="protein sequence ID" value="SSA40019.1"/>
    <property type="molecule type" value="Genomic_DNA"/>
</dbReference>
<name>A0A2Y9ABU5_9MICO</name>
<evidence type="ECO:0000256" key="1">
    <source>
        <dbReference type="SAM" id="Phobius"/>
    </source>
</evidence>
<evidence type="ECO:0000313" key="2">
    <source>
        <dbReference type="EMBL" id="SSA40019.1"/>
    </source>
</evidence>
<feature type="transmembrane region" description="Helical" evidence="1">
    <location>
        <begin position="94"/>
        <end position="113"/>
    </location>
</feature>
<dbReference type="Proteomes" id="UP000250222">
    <property type="component" value="Unassembled WGS sequence"/>
</dbReference>
<feature type="transmembrane region" description="Helical" evidence="1">
    <location>
        <begin position="6"/>
        <end position="24"/>
    </location>
</feature>
<feature type="transmembrane region" description="Helical" evidence="1">
    <location>
        <begin position="68"/>
        <end position="87"/>
    </location>
</feature>
<evidence type="ECO:0000313" key="3">
    <source>
        <dbReference type="Proteomes" id="UP000250222"/>
    </source>
</evidence>
<sequence length="114" mass="12037">MTVVYYLLLFLHFVGWAIVLGGTVTNLRTPRLAPGVLHGVLTALVTGVLMTGVAEMGDGLPDLNYMKIGIKLVVAVVITALVVVASRKKDPSRALIGSIAALTTLNIAIAALWR</sequence>
<keyword evidence="1" id="KW-1133">Transmembrane helix</keyword>
<accession>A0A2Y9ABU5</accession>
<evidence type="ECO:0008006" key="4">
    <source>
        <dbReference type="Google" id="ProtNLM"/>
    </source>
</evidence>
<feature type="transmembrane region" description="Helical" evidence="1">
    <location>
        <begin position="36"/>
        <end position="56"/>
    </location>
</feature>
<protein>
    <recommendedName>
        <fullName evidence="4">Integral membrane protein</fullName>
    </recommendedName>
</protein>
<keyword evidence="1" id="KW-0812">Transmembrane</keyword>
<dbReference type="OrthoDB" id="3830423at2"/>
<proteinExistence type="predicted"/>
<reference evidence="2 3" key="1">
    <citation type="submission" date="2016-10" db="EMBL/GenBank/DDBJ databases">
        <authorList>
            <person name="Cai Z."/>
        </authorList>
    </citation>
    <scope>NUCLEOTIDE SEQUENCE [LARGE SCALE GENOMIC DNA]</scope>
    <source>
        <strain evidence="2 3">CGMCC 1.10826</strain>
    </source>
</reference>
<dbReference type="RefSeq" id="WP_110851856.1">
    <property type="nucleotide sequence ID" value="NZ_QKLZ01000003.1"/>
</dbReference>
<dbReference type="AlphaFoldDB" id="A0A2Y9ABU5"/>
<keyword evidence="1" id="KW-0472">Membrane</keyword>
<gene>
    <name evidence="2" type="ORF">SAMN05216184_103203</name>
</gene>
<organism evidence="2 3">
    <name type="scientific">Georgenia satyanarayanai</name>
    <dbReference type="NCBI Taxonomy" id="860221"/>
    <lineage>
        <taxon>Bacteria</taxon>
        <taxon>Bacillati</taxon>
        <taxon>Actinomycetota</taxon>
        <taxon>Actinomycetes</taxon>
        <taxon>Micrococcales</taxon>
        <taxon>Bogoriellaceae</taxon>
        <taxon>Georgenia</taxon>
    </lineage>
</organism>